<proteinExistence type="predicted"/>
<accession>A0A9D6Z1A3</accession>
<gene>
    <name evidence="1" type="ORF">HY912_15330</name>
</gene>
<organism evidence="1 2">
    <name type="scientific">Desulfomonile tiedjei</name>
    <dbReference type="NCBI Taxonomy" id="2358"/>
    <lineage>
        <taxon>Bacteria</taxon>
        <taxon>Pseudomonadati</taxon>
        <taxon>Thermodesulfobacteriota</taxon>
        <taxon>Desulfomonilia</taxon>
        <taxon>Desulfomonilales</taxon>
        <taxon>Desulfomonilaceae</taxon>
        <taxon>Desulfomonile</taxon>
    </lineage>
</organism>
<sequence length="154" mass="17300">MDLTEYTRETLRDLAGVFVIVETVKSDAEADGLSVTELQKDVELKLSQAGIRVLDHDEWRSTPGRPWLYVSVNTIKFLASYFFSLDVQLKQEVSLSRSGSISTSSSTWELGSLGMTVISDLPNRVRQAVDAYVQRFIDDYDTVNDSRTKSPLSQ</sequence>
<comment type="caution">
    <text evidence="1">The sequence shown here is derived from an EMBL/GenBank/DDBJ whole genome shotgun (WGS) entry which is preliminary data.</text>
</comment>
<name>A0A9D6Z1A3_9BACT</name>
<reference evidence="1" key="1">
    <citation type="submission" date="2020-07" db="EMBL/GenBank/DDBJ databases">
        <title>Huge and variable diversity of episymbiotic CPR bacteria and DPANN archaea in groundwater ecosystems.</title>
        <authorList>
            <person name="He C.Y."/>
            <person name="Keren R."/>
            <person name="Whittaker M."/>
            <person name="Farag I.F."/>
            <person name="Doudna J."/>
            <person name="Cate J.H.D."/>
            <person name="Banfield J.F."/>
        </authorList>
    </citation>
    <scope>NUCLEOTIDE SEQUENCE</scope>
    <source>
        <strain evidence="1">NC_groundwater_1664_Pr3_B-0.1um_52_9</strain>
    </source>
</reference>
<evidence type="ECO:0000313" key="2">
    <source>
        <dbReference type="Proteomes" id="UP000807825"/>
    </source>
</evidence>
<dbReference type="EMBL" id="JACRDE010000398">
    <property type="protein sequence ID" value="MBI5250858.1"/>
    <property type="molecule type" value="Genomic_DNA"/>
</dbReference>
<dbReference type="AlphaFoldDB" id="A0A9D6Z1A3"/>
<dbReference type="Proteomes" id="UP000807825">
    <property type="component" value="Unassembled WGS sequence"/>
</dbReference>
<protein>
    <submittedName>
        <fullName evidence="1">Uncharacterized protein</fullName>
    </submittedName>
</protein>
<evidence type="ECO:0000313" key="1">
    <source>
        <dbReference type="EMBL" id="MBI5250858.1"/>
    </source>
</evidence>